<dbReference type="InterPro" id="IPR037056">
    <property type="entry name" value="RNase_H1_N_sf"/>
</dbReference>
<protein>
    <recommendedName>
        <fullName evidence="2">Ribonuclease H1 N-terminal domain-containing protein</fullName>
    </recommendedName>
</protein>
<reference evidence="3 4" key="1">
    <citation type="submission" date="2019-04" db="EMBL/GenBank/DDBJ databases">
        <title>Comparative genomics and transcriptomics to analyze fruiting body development in filamentous ascomycetes.</title>
        <authorList>
            <consortium name="DOE Joint Genome Institute"/>
            <person name="Lutkenhaus R."/>
            <person name="Traeger S."/>
            <person name="Breuer J."/>
            <person name="Kuo A."/>
            <person name="Lipzen A."/>
            <person name="Pangilinan J."/>
            <person name="Dilworth D."/>
            <person name="Sandor L."/>
            <person name="Poggeler S."/>
            <person name="Barry K."/>
            <person name="Grigoriev I.V."/>
            <person name="Nowrousian M."/>
        </authorList>
    </citation>
    <scope>NUCLEOTIDE SEQUENCE [LARGE SCALE GENOMIC DNA]</scope>
    <source>
        <strain evidence="3 4">CBS 389.68</strain>
    </source>
</reference>
<gene>
    <name evidence="3" type="ORF">EX30DRAFT_229538</name>
</gene>
<dbReference type="Proteomes" id="UP000298138">
    <property type="component" value="Unassembled WGS sequence"/>
</dbReference>
<feature type="domain" description="Ribonuclease H1 N-terminal" evidence="2">
    <location>
        <begin position="10"/>
        <end position="52"/>
    </location>
</feature>
<organism evidence="3 4">
    <name type="scientific">Ascodesmis nigricans</name>
    <dbReference type="NCBI Taxonomy" id="341454"/>
    <lineage>
        <taxon>Eukaryota</taxon>
        <taxon>Fungi</taxon>
        <taxon>Dikarya</taxon>
        <taxon>Ascomycota</taxon>
        <taxon>Pezizomycotina</taxon>
        <taxon>Pezizomycetes</taxon>
        <taxon>Pezizales</taxon>
        <taxon>Ascodesmidaceae</taxon>
        <taxon>Ascodesmis</taxon>
    </lineage>
</organism>
<sequence length="269" mass="31733">MGRAGFKGVFYAIARGRVPGIYDNWRAAKKQVDQFKGHYMNSFKTHEAAQAWLQKQWQPKDGAPEERWKVHKIAPVVHPLQLQLRSPKDDDTAAALNHDVEATEPGEEQEMDEETRKQLEKDEMEFQFMMAEQEERRKTDWIDQLISEPVEVAMFKNSRYTGNRDLRRTLAQLEKLKEKAAQESEKLTKHEWRILQKQMKLEQKADELIARKAHLEKVQEAKMKERTEKKRMMEEYIKARGGKIEEMQQVGQIVYGRSYSPPVALRRCY</sequence>
<evidence type="ECO:0000256" key="1">
    <source>
        <dbReference type="SAM" id="Coils"/>
    </source>
</evidence>
<evidence type="ECO:0000313" key="4">
    <source>
        <dbReference type="Proteomes" id="UP000298138"/>
    </source>
</evidence>
<name>A0A4S2MIH7_9PEZI</name>
<accession>A0A4S2MIH7</accession>
<keyword evidence="1" id="KW-0175">Coiled coil</keyword>
<dbReference type="AlphaFoldDB" id="A0A4S2MIH7"/>
<dbReference type="InterPro" id="IPR009027">
    <property type="entry name" value="Ribosomal_bL9/RNase_H1_N"/>
</dbReference>
<dbReference type="SUPFAM" id="SSF55658">
    <property type="entry name" value="L9 N-domain-like"/>
    <property type="match status" value="1"/>
</dbReference>
<proteinExistence type="predicted"/>
<dbReference type="InterPro" id="IPR011320">
    <property type="entry name" value="RNase_H1_N"/>
</dbReference>
<dbReference type="Pfam" id="PF01693">
    <property type="entry name" value="Cauli_VI"/>
    <property type="match status" value="1"/>
</dbReference>
<dbReference type="InParanoid" id="A0A4S2MIH7"/>
<feature type="coiled-coil region" evidence="1">
    <location>
        <begin position="163"/>
        <end position="235"/>
    </location>
</feature>
<keyword evidence="4" id="KW-1185">Reference proteome</keyword>
<dbReference type="EMBL" id="ML220168">
    <property type="protein sequence ID" value="TGZ76706.1"/>
    <property type="molecule type" value="Genomic_DNA"/>
</dbReference>
<dbReference type="OrthoDB" id="407198at2759"/>
<evidence type="ECO:0000259" key="2">
    <source>
        <dbReference type="Pfam" id="PF01693"/>
    </source>
</evidence>
<dbReference type="Gene3D" id="3.40.970.10">
    <property type="entry name" value="Ribonuclease H1, N-terminal domain"/>
    <property type="match status" value="1"/>
</dbReference>
<evidence type="ECO:0000313" key="3">
    <source>
        <dbReference type="EMBL" id="TGZ76706.1"/>
    </source>
</evidence>